<dbReference type="InterPro" id="IPR005720">
    <property type="entry name" value="Dihydroorotate_DH_cat"/>
</dbReference>
<dbReference type="GO" id="GO:0002058">
    <property type="term" value="F:uracil binding"/>
    <property type="evidence" value="ECO:0007669"/>
    <property type="project" value="TreeGrafter"/>
</dbReference>
<feature type="domain" description="Dihydroorotate dehydrogenase catalytic" evidence="7">
    <location>
        <begin position="91"/>
        <end position="307"/>
    </location>
</feature>
<dbReference type="GO" id="GO:0005737">
    <property type="term" value="C:cytoplasm"/>
    <property type="evidence" value="ECO:0007669"/>
    <property type="project" value="InterPro"/>
</dbReference>
<dbReference type="SUPFAM" id="SSF51395">
    <property type="entry name" value="FMN-linked oxidoreductases"/>
    <property type="match status" value="1"/>
</dbReference>
<evidence type="ECO:0000256" key="5">
    <source>
        <dbReference type="ARBA" id="ARBA00049714"/>
    </source>
</evidence>
<dbReference type="OrthoDB" id="9794954at2"/>
<dbReference type="GO" id="GO:0004159">
    <property type="term" value="F:dihydropyrimidine dehydrogenase (NAD+) activity"/>
    <property type="evidence" value="ECO:0007669"/>
    <property type="project" value="UniProtKB-EC"/>
</dbReference>
<dbReference type="Gene3D" id="3.20.20.70">
    <property type="entry name" value="Aldolase class I"/>
    <property type="match status" value="1"/>
</dbReference>
<dbReference type="GO" id="GO:0006212">
    <property type="term" value="P:uracil catabolic process"/>
    <property type="evidence" value="ECO:0007669"/>
    <property type="project" value="TreeGrafter"/>
</dbReference>
<keyword evidence="1" id="KW-0560">Oxidoreductase</keyword>
<dbReference type="InterPro" id="IPR013785">
    <property type="entry name" value="Aldolase_TIM"/>
</dbReference>
<organism evidence="8 9">
    <name type="scientific">Borborobacter arsenicus</name>
    <dbReference type="NCBI Taxonomy" id="1851146"/>
    <lineage>
        <taxon>Bacteria</taxon>
        <taxon>Pseudomonadati</taxon>
        <taxon>Pseudomonadota</taxon>
        <taxon>Alphaproteobacteria</taxon>
        <taxon>Hyphomicrobiales</taxon>
        <taxon>Phyllobacteriaceae</taxon>
        <taxon>Borborobacter</taxon>
    </lineage>
</organism>
<comment type="subunit">
    <text evidence="5">Heterotetramer of 2 PreA and 2 PreT subunits.</text>
</comment>
<name>A0A432V310_9HYPH</name>
<reference evidence="8 9" key="1">
    <citation type="submission" date="2018-11" db="EMBL/GenBank/DDBJ databases">
        <title>Pseudaminobacter arsenicus sp. nov., an arsenic-resistant bacterium isolated from arsenic-rich aquifers.</title>
        <authorList>
            <person name="Mu Y."/>
        </authorList>
    </citation>
    <scope>NUCLEOTIDE SEQUENCE [LARGE SCALE GENOMIC DNA]</scope>
    <source>
        <strain evidence="8 9">CB3</strain>
    </source>
</reference>
<dbReference type="Pfam" id="PF01180">
    <property type="entry name" value="DHO_dh"/>
    <property type="match status" value="1"/>
</dbReference>
<comment type="catalytic activity">
    <reaction evidence="2">
        <text>5,6-dihydrothymine + NAD(+) = thymine + NADH + H(+)</text>
        <dbReference type="Rhea" id="RHEA:28791"/>
        <dbReference type="ChEBI" id="CHEBI:15378"/>
        <dbReference type="ChEBI" id="CHEBI:17821"/>
        <dbReference type="ChEBI" id="CHEBI:27468"/>
        <dbReference type="ChEBI" id="CHEBI:57540"/>
        <dbReference type="ChEBI" id="CHEBI:57945"/>
        <dbReference type="EC" id="1.3.1.1"/>
    </reaction>
</comment>
<keyword evidence="9" id="KW-1185">Reference proteome</keyword>
<comment type="catalytic activity">
    <reaction evidence="3">
        <text>5,6-dihydrouracil + NAD(+) = uracil + NADH + H(+)</text>
        <dbReference type="Rhea" id="RHEA:20189"/>
        <dbReference type="ChEBI" id="CHEBI:15378"/>
        <dbReference type="ChEBI" id="CHEBI:15901"/>
        <dbReference type="ChEBI" id="CHEBI:17568"/>
        <dbReference type="ChEBI" id="CHEBI:57540"/>
        <dbReference type="ChEBI" id="CHEBI:57945"/>
        <dbReference type="EC" id="1.3.1.1"/>
    </reaction>
</comment>
<evidence type="ECO:0000259" key="7">
    <source>
        <dbReference type="Pfam" id="PF01180"/>
    </source>
</evidence>
<evidence type="ECO:0000256" key="6">
    <source>
        <dbReference type="ARBA" id="ARBA00049728"/>
    </source>
</evidence>
<proteinExistence type="predicted"/>
<evidence type="ECO:0000313" key="8">
    <source>
        <dbReference type="EMBL" id="RUM96571.1"/>
    </source>
</evidence>
<dbReference type="PANTHER" id="PTHR43073:SF2">
    <property type="entry name" value="DIHYDROPYRIMIDINE DEHYDROGENASE [NADP(+)]"/>
    <property type="match status" value="1"/>
</dbReference>
<comment type="caution">
    <text evidence="8">The sequence shown here is derived from an EMBL/GenBank/DDBJ whole genome shotgun (WGS) entry which is preliminary data.</text>
</comment>
<gene>
    <name evidence="8" type="ORF">EET67_17600</name>
</gene>
<evidence type="ECO:0000256" key="3">
    <source>
        <dbReference type="ARBA" id="ARBA00048792"/>
    </source>
</evidence>
<evidence type="ECO:0000256" key="4">
    <source>
        <dbReference type="ARBA" id="ARBA00049578"/>
    </source>
</evidence>
<accession>A0A432V310</accession>
<protein>
    <recommendedName>
        <fullName evidence="6">dihydrouracil dehydrogenase (NAD(+))</fullName>
        <ecNumber evidence="6">1.3.1.1</ecNumber>
    </recommendedName>
</protein>
<dbReference type="EC" id="1.3.1.1" evidence="6"/>
<sequence>MTIMSARLETSIGEIRLKNPVIAAAAEHLIEEDGILSAIRAGAGAVVVKSTNESEAAKDQLRRAEYVALDENWRPVTWGPAASRSATVFSRSGLTPLSFDAWLEQNRRAEQVARDHDCLLVPSLILADLDRAVGMARSVADAGFRVLEFNIGTPYASQAAKGAVSTELSPERVASIVRTIRKAVALPLWIKVTGQSERVPELAEAAFQSGADSVVMAGRLLGFLPDLTTRKPVLGTSCGIGGYWNLPLTCHWLASTRQRLGAARPLIGINGAASGHDVARMMLAGASAVGLASAVMMRGFQVVEQAVGDLCAYCAEAGLSAEDLVGIAADQRKSFADMPVLDDHWKNFIPTMSATKEPKS</sequence>
<evidence type="ECO:0000256" key="2">
    <source>
        <dbReference type="ARBA" id="ARBA00047685"/>
    </source>
</evidence>
<dbReference type="GO" id="GO:0050661">
    <property type="term" value="F:NADP binding"/>
    <property type="evidence" value="ECO:0007669"/>
    <property type="project" value="TreeGrafter"/>
</dbReference>
<dbReference type="EMBL" id="RKST01000018">
    <property type="protein sequence ID" value="RUM96571.1"/>
    <property type="molecule type" value="Genomic_DNA"/>
</dbReference>
<dbReference type="Proteomes" id="UP000281647">
    <property type="component" value="Unassembled WGS sequence"/>
</dbReference>
<evidence type="ECO:0000313" key="9">
    <source>
        <dbReference type="Proteomes" id="UP000281647"/>
    </source>
</evidence>
<comment type="function">
    <text evidence="4">Involved in pyrimidine base degradation. Catalyzes physiologically the reduction of uracil to 5,6-dihydrouracil (DHU) by using NADH as a specific cosubstrate. It also catalyzes the reverse reaction and the reduction of thymine to 5,6-dihydrothymine (DHT).</text>
</comment>
<dbReference type="GO" id="GO:0006210">
    <property type="term" value="P:thymine catabolic process"/>
    <property type="evidence" value="ECO:0007669"/>
    <property type="project" value="TreeGrafter"/>
</dbReference>
<dbReference type="AlphaFoldDB" id="A0A432V310"/>
<evidence type="ECO:0000256" key="1">
    <source>
        <dbReference type="ARBA" id="ARBA00023002"/>
    </source>
</evidence>
<dbReference type="PANTHER" id="PTHR43073">
    <property type="entry name" value="DIHYDROPYRIMIDINE DEHYDROGENASE [NADP(+)]"/>
    <property type="match status" value="1"/>
</dbReference>